<gene>
    <name evidence="5" type="ORF">ACFYTF_31005</name>
</gene>
<dbReference type="SMART" id="SM00342">
    <property type="entry name" value="HTH_ARAC"/>
    <property type="match status" value="1"/>
</dbReference>
<dbReference type="Proteomes" id="UP001601444">
    <property type="component" value="Unassembled WGS sequence"/>
</dbReference>
<evidence type="ECO:0000313" key="6">
    <source>
        <dbReference type="Proteomes" id="UP001601444"/>
    </source>
</evidence>
<dbReference type="Pfam" id="PF12833">
    <property type="entry name" value="HTH_18"/>
    <property type="match status" value="1"/>
</dbReference>
<dbReference type="RefSeq" id="WP_387703344.1">
    <property type="nucleotide sequence ID" value="NZ_JBIAMX010000038.1"/>
</dbReference>
<name>A0ABW6PXU1_9NOCA</name>
<dbReference type="Gene3D" id="1.10.10.60">
    <property type="entry name" value="Homeodomain-like"/>
    <property type="match status" value="1"/>
</dbReference>
<dbReference type="EMBL" id="JBIAMX010000038">
    <property type="protein sequence ID" value="MFF0547270.1"/>
    <property type="molecule type" value="Genomic_DNA"/>
</dbReference>
<dbReference type="InterPro" id="IPR050204">
    <property type="entry name" value="AraC_XylS_family_regulators"/>
</dbReference>
<organism evidence="5 6">
    <name type="scientific">Nocardia thailandica</name>
    <dbReference type="NCBI Taxonomy" id="257275"/>
    <lineage>
        <taxon>Bacteria</taxon>
        <taxon>Bacillati</taxon>
        <taxon>Actinomycetota</taxon>
        <taxon>Actinomycetes</taxon>
        <taxon>Mycobacteriales</taxon>
        <taxon>Nocardiaceae</taxon>
        <taxon>Nocardia</taxon>
    </lineage>
</organism>
<evidence type="ECO:0000313" key="5">
    <source>
        <dbReference type="EMBL" id="MFF0547270.1"/>
    </source>
</evidence>
<accession>A0ABW6PXU1</accession>
<reference evidence="5 6" key="1">
    <citation type="submission" date="2024-10" db="EMBL/GenBank/DDBJ databases">
        <title>The Natural Products Discovery Center: Release of the First 8490 Sequenced Strains for Exploring Actinobacteria Biosynthetic Diversity.</title>
        <authorList>
            <person name="Kalkreuter E."/>
            <person name="Kautsar S.A."/>
            <person name="Yang D."/>
            <person name="Bader C.D."/>
            <person name="Teijaro C.N."/>
            <person name="Fluegel L."/>
            <person name="Davis C.M."/>
            <person name="Simpson J.R."/>
            <person name="Lauterbach L."/>
            <person name="Steele A.D."/>
            <person name="Gui C."/>
            <person name="Meng S."/>
            <person name="Li G."/>
            <person name="Viehrig K."/>
            <person name="Ye F."/>
            <person name="Su P."/>
            <person name="Kiefer A.F."/>
            <person name="Nichols A."/>
            <person name="Cepeda A.J."/>
            <person name="Yan W."/>
            <person name="Fan B."/>
            <person name="Jiang Y."/>
            <person name="Adhikari A."/>
            <person name="Zheng C.-J."/>
            <person name="Schuster L."/>
            <person name="Cowan T.M."/>
            <person name="Smanski M.J."/>
            <person name="Chevrette M.G."/>
            <person name="De Carvalho L.P.S."/>
            <person name="Shen B."/>
        </authorList>
    </citation>
    <scope>NUCLEOTIDE SEQUENCE [LARGE SCALE GENOMIC DNA]</scope>
    <source>
        <strain evidence="5 6">NPDC004045</strain>
    </source>
</reference>
<comment type="caution">
    <text evidence="5">The sequence shown here is derived from an EMBL/GenBank/DDBJ whole genome shotgun (WGS) entry which is preliminary data.</text>
</comment>
<feature type="domain" description="HTH araC/xylS-type" evidence="4">
    <location>
        <begin position="98"/>
        <end position="196"/>
    </location>
</feature>
<keyword evidence="1" id="KW-0805">Transcription regulation</keyword>
<evidence type="ECO:0000259" key="4">
    <source>
        <dbReference type="PROSITE" id="PS01124"/>
    </source>
</evidence>
<proteinExistence type="predicted"/>
<dbReference type="InterPro" id="IPR018060">
    <property type="entry name" value="HTH_AraC"/>
</dbReference>
<keyword evidence="3" id="KW-0804">Transcription</keyword>
<sequence length="201" mass="20606">MLDAAGTAHTGRQVIVPADTAHRIITGAAAGTVIFLDPETAAGAAAHHRAAHSGWSTGFALPGGPDEGATLGDAVTALLTALTPTTSTVAVGRHQAVTAALNLIPDLIAEGAVGTGELAARVGISPSRLTHLFTTEVGLPVRRYVLWQRLLAAVIAVAAGRDLTTAAHAAGFADSAHLTRTCRENFGLPPSALRRNISWHR</sequence>
<evidence type="ECO:0000256" key="1">
    <source>
        <dbReference type="ARBA" id="ARBA00023015"/>
    </source>
</evidence>
<dbReference type="PROSITE" id="PS01124">
    <property type="entry name" value="HTH_ARAC_FAMILY_2"/>
    <property type="match status" value="1"/>
</dbReference>
<evidence type="ECO:0000256" key="3">
    <source>
        <dbReference type="ARBA" id="ARBA00023163"/>
    </source>
</evidence>
<dbReference type="InterPro" id="IPR009057">
    <property type="entry name" value="Homeodomain-like_sf"/>
</dbReference>
<dbReference type="SUPFAM" id="SSF46689">
    <property type="entry name" value="Homeodomain-like"/>
    <property type="match status" value="1"/>
</dbReference>
<keyword evidence="2" id="KW-0238">DNA-binding</keyword>
<protein>
    <submittedName>
        <fullName evidence="5">Helix-turn-helix domain-containing protein</fullName>
    </submittedName>
</protein>
<evidence type="ECO:0000256" key="2">
    <source>
        <dbReference type="ARBA" id="ARBA00023125"/>
    </source>
</evidence>
<keyword evidence="6" id="KW-1185">Reference proteome</keyword>
<dbReference type="PANTHER" id="PTHR46796">
    <property type="entry name" value="HTH-TYPE TRANSCRIPTIONAL ACTIVATOR RHAS-RELATED"/>
    <property type="match status" value="1"/>
</dbReference>